<dbReference type="Proteomes" id="UP001221757">
    <property type="component" value="Unassembled WGS sequence"/>
</dbReference>
<comment type="caution">
    <text evidence="1">The sequence shown here is derived from an EMBL/GenBank/DDBJ whole genome shotgun (WGS) entry which is preliminary data.</text>
</comment>
<evidence type="ECO:0000313" key="1">
    <source>
        <dbReference type="EMBL" id="KAJ7685944.1"/>
    </source>
</evidence>
<proteinExistence type="predicted"/>
<dbReference type="AlphaFoldDB" id="A0AAD7D9H7"/>
<sequence>MIAKLDIDAEPEAIMISGVPLVGIVVQNDTGHIRARGSAEPRDPQEAFVVPLWLGPAQAFPFLSLINPIREARCGISRLPWLPTGIAVSSSCLIHVVPGRGRWTSRNPALNYFLLAETNETDVCPPIRRSAGVGADEMYDHFCTAPIGTRTPTFPGTCSACPAPPHLARPRGARPIGQVMQPLHEPPVLRQ</sequence>
<dbReference type="EMBL" id="JARKIE010000101">
    <property type="protein sequence ID" value="KAJ7685944.1"/>
    <property type="molecule type" value="Genomic_DNA"/>
</dbReference>
<name>A0AAD7D9H7_MYCRO</name>
<gene>
    <name evidence="1" type="ORF">B0H17DRAFT_1204626</name>
</gene>
<accession>A0AAD7D9H7</accession>
<reference evidence="1" key="1">
    <citation type="submission" date="2023-03" db="EMBL/GenBank/DDBJ databases">
        <title>Massive genome expansion in bonnet fungi (Mycena s.s.) driven by repeated elements and novel gene families across ecological guilds.</title>
        <authorList>
            <consortium name="Lawrence Berkeley National Laboratory"/>
            <person name="Harder C.B."/>
            <person name="Miyauchi S."/>
            <person name="Viragh M."/>
            <person name="Kuo A."/>
            <person name="Thoen E."/>
            <person name="Andreopoulos B."/>
            <person name="Lu D."/>
            <person name="Skrede I."/>
            <person name="Drula E."/>
            <person name="Henrissat B."/>
            <person name="Morin E."/>
            <person name="Kohler A."/>
            <person name="Barry K."/>
            <person name="LaButti K."/>
            <person name="Morin E."/>
            <person name="Salamov A."/>
            <person name="Lipzen A."/>
            <person name="Mereny Z."/>
            <person name="Hegedus B."/>
            <person name="Baldrian P."/>
            <person name="Stursova M."/>
            <person name="Weitz H."/>
            <person name="Taylor A."/>
            <person name="Grigoriev I.V."/>
            <person name="Nagy L.G."/>
            <person name="Martin F."/>
            <person name="Kauserud H."/>
        </authorList>
    </citation>
    <scope>NUCLEOTIDE SEQUENCE</scope>
    <source>
        <strain evidence="1">CBHHK067</strain>
    </source>
</reference>
<keyword evidence="2" id="KW-1185">Reference proteome</keyword>
<evidence type="ECO:0000313" key="2">
    <source>
        <dbReference type="Proteomes" id="UP001221757"/>
    </source>
</evidence>
<protein>
    <submittedName>
        <fullName evidence="1">Uncharacterized protein</fullName>
    </submittedName>
</protein>
<organism evidence="1 2">
    <name type="scientific">Mycena rosella</name>
    <name type="common">Pink bonnet</name>
    <name type="synonym">Agaricus rosellus</name>
    <dbReference type="NCBI Taxonomy" id="1033263"/>
    <lineage>
        <taxon>Eukaryota</taxon>
        <taxon>Fungi</taxon>
        <taxon>Dikarya</taxon>
        <taxon>Basidiomycota</taxon>
        <taxon>Agaricomycotina</taxon>
        <taxon>Agaricomycetes</taxon>
        <taxon>Agaricomycetidae</taxon>
        <taxon>Agaricales</taxon>
        <taxon>Marasmiineae</taxon>
        <taxon>Mycenaceae</taxon>
        <taxon>Mycena</taxon>
    </lineage>
</organism>